<proteinExistence type="predicted"/>
<sequence length="44" mass="4849">MGGTHWFSQLTLGSSRSVVRTPSQVKKEQIGNLICRTSRIAAMD</sequence>
<protein>
    <submittedName>
        <fullName evidence="1">Uncharacterized protein</fullName>
    </submittedName>
</protein>
<organism evidence="1">
    <name type="scientific">Arundo donax</name>
    <name type="common">Giant reed</name>
    <name type="synonym">Donax arundinaceus</name>
    <dbReference type="NCBI Taxonomy" id="35708"/>
    <lineage>
        <taxon>Eukaryota</taxon>
        <taxon>Viridiplantae</taxon>
        <taxon>Streptophyta</taxon>
        <taxon>Embryophyta</taxon>
        <taxon>Tracheophyta</taxon>
        <taxon>Spermatophyta</taxon>
        <taxon>Magnoliopsida</taxon>
        <taxon>Liliopsida</taxon>
        <taxon>Poales</taxon>
        <taxon>Poaceae</taxon>
        <taxon>PACMAD clade</taxon>
        <taxon>Arundinoideae</taxon>
        <taxon>Arundineae</taxon>
        <taxon>Arundo</taxon>
    </lineage>
</organism>
<accession>A0A0A9A181</accession>
<evidence type="ECO:0000313" key="1">
    <source>
        <dbReference type="EMBL" id="JAD40802.1"/>
    </source>
</evidence>
<reference evidence="1" key="1">
    <citation type="submission" date="2014-09" db="EMBL/GenBank/DDBJ databases">
        <authorList>
            <person name="Magalhaes I.L.F."/>
            <person name="Oliveira U."/>
            <person name="Santos F.R."/>
            <person name="Vidigal T.H.D.A."/>
            <person name="Brescovit A.D."/>
            <person name="Santos A.J."/>
        </authorList>
    </citation>
    <scope>NUCLEOTIDE SEQUENCE</scope>
    <source>
        <tissue evidence="1">Shoot tissue taken approximately 20 cm above the soil surface</tissue>
    </source>
</reference>
<dbReference type="AlphaFoldDB" id="A0A0A9A181"/>
<name>A0A0A9A181_ARUDO</name>
<reference evidence="1" key="2">
    <citation type="journal article" date="2015" name="Data Brief">
        <title>Shoot transcriptome of the giant reed, Arundo donax.</title>
        <authorList>
            <person name="Barrero R.A."/>
            <person name="Guerrero F.D."/>
            <person name="Moolhuijzen P."/>
            <person name="Goolsby J.A."/>
            <person name="Tidwell J."/>
            <person name="Bellgard S.E."/>
            <person name="Bellgard M.I."/>
        </authorList>
    </citation>
    <scope>NUCLEOTIDE SEQUENCE</scope>
    <source>
        <tissue evidence="1">Shoot tissue taken approximately 20 cm above the soil surface</tissue>
    </source>
</reference>
<dbReference type="EMBL" id="GBRH01257093">
    <property type="protein sequence ID" value="JAD40802.1"/>
    <property type="molecule type" value="Transcribed_RNA"/>
</dbReference>